<accession>M5EL71</accession>
<gene>
    <name evidence="3" type="ORF">MESS2_1590011</name>
</gene>
<feature type="compositionally biased region" description="Acidic residues" evidence="1">
    <location>
        <begin position="166"/>
        <end position="175"/>
    </location>
</feature>
<dbReference type="STRING" id="1297569.MESS2_1590011"/>
<evidence type="ECO:0000313" key="4">
    <source>
        <dbReference type="Proteomes" id="UP000012062"/>
    </source>
</evidence>
<dbReference type="Proteomes" id="UP000012062">
    <property type="component" value="Unassembled WGS sequence"/>
</dbReference>
<comment type="caution">
    <text evidence="3">The sequence shown here is derived from an EMBL/GenBank/DDBJ whole genome shotgun (WGS) entry which is preliminary data.</text>
</comment>
<feature type="signal peptide" evidence="2">
    <location>
        <begin position="1"/>
        <end position="28"/>
    </location>
</feature>
<protein>
    <recommendedName>
        <fullName evidence="5">Outer membrane beta-barrel protein</fullName>
    </recommendedName>
</protein>
<dbReference type="InterPro" id="IPR018759">
    <property type="entry name" value="BBP2_2"/>
</dbReference>
<feature type="region of interest" description="Disordered" evidence="1">
    <location>
        <begin position="40"/>
        <end position="210"/>
    </location>
</feature>
<feature type="chain" id="PRO_5004066194" description="Outer membrane beta-barrel protein" evidence="2">
    <location>
        <begin position="29"/>
        <end position="588"/>
    </location>
</feature>
<reference evidence="3 4" key="1">
    <citation type="submission" date="2013-02" db="EMBL/GenBank/DDBJ databases">
        <authorList>
            <person name="Genoscope - CEA"/>
        </authorList>
    </citation>
    <scope>NUCLEOTIDE SEQUENCE [LARGE SCALE GENOMIC DNA]</scope>
    <source>
        <strain evidence="3 4">STM 2683</strain>
    </source>
</reference>
<organism evidence="3 4">
    <name type="scientific">Mesorhizobium metallidurans STM 2683</name>
    <dbReference type="NCBI Taxonomy" id="1297569"/>
    <lineage>
        <taxon>Bacteria</taxon>
        <taxon>Pseudomonadati</taxon>
        <taxon>Pseudomonadota</taxon>
        <taxon>Alphaproteobacteria</taxon>
        <taxon>Hyphomicrobiales</taxon>
        <taxon>Phyllobacteriaceae</taxon>
        <taxon>Mesorhizobium</taxon>
    </lineage>
</organism>
<sequence length="588" mass="62624">MSKVRPEKKRGRKGKAVCALLLATSVFALLRPALPYAQETELRGEVSESAILDDQQRKTRQMASSRNLATTPGATARGDAPAPTYKPASPGAVPDDAGTAATTGSIFDPPAATDDPFADNPGPVPPRRSASARQRAADQDKAEDEAGDSKKTKKTSVDTTSTATTDDTDTAETDQDTNRRAVTIDSADRLQLDPGAERAEAIEGQDKKAEDDPFAATGIRLGSFVIRPTLEQGLTATSNADSSNGGKPALLSETTLRFNAVSDWAENSAVIDGYGTFLKTISGDEVQEARGRVEGTLNVDLDNELRAIAKLGYEAAPESASSPVVIEGTAEQPVRQTIDGSLAVEKDAGKMRFALTGAVEHDIYGDAKLSTGGSLSQKDRDSTLYTATLRTGYEISPAITPFTEVEVGRRLYDQRIDSSGFERSSTRLGARAGVELDMGEKLAGEFSAGWLREAIDDDRLQAISGATVNADLKWSPERGTTIGLTGQTTVEGTTTAGQSGDILYSGRLTGEREIRANLTGNAALGADWRDYAGSDGHDLTLSAEAELTWWLNRYAGLTTRVRTEKQTSNLEGRDYTANSIFLGVKVQR</sequence>
<dbReference type="eggNOG" id="COG5338">
    <property type="taxonomic scope" value="Bacteria"/>
</dbReference>
<feature type="compositionally biased region" description="Polar residues" evidence="1">
    <location>
        <begin position="61"/>
        <end position="73"/>
    </location>
</feature>
<feature type="compositionally biased region" description="Basic and acidic residues" evidence="1">
    <location>
        <begin position="186"/>
        <end position="210"/>
    </location>
</feature>
<evidence type="ECO:0000313" key="3">
    <source>
        <dbReference type="EMBL" id="CCV05504.1"/>
    </source>
</evidence>
<dbReference type="Pfam" id="PF10082">
    <property type="entry name" value="BBP2_2"/>
    <property type="match status" value="1"/>
</dbReference>
<feature type="compositionally biased region" description="Low complexity" evidence="1">
    <location>
        <begin position="108"/>
        <end position="134"/>
    </location>
</feature>
<name>M5EL71_9HYPH</name>
<dbReference type="EMBL" id="CAUM01000067">
    <property type="protein sequence ID" value="CCV05504.1"/>
    <property type="molecule type" value="Genomic_DNA"/>
</dbReference>
<dbReference type="AlphaFoldDB" id="M5EL71"/>
<evidence type="ECO:0000256" key="2">
    <source>
        <dbReference type="SAM" id="SignalP"/>
    </source>
</evidence>
<dbReference type="RefSeq" id="WP_008874452.1">
    <property type="nucleotide sequence ID" value="NZ_CAUM01000067.1"/>
</dbReference>
<keyword evidence="4" id="KW-1185">Reference proteome</keyword>
<keyword evidence="2" id="KW-0732">Signal</keyword>
<proteinExistence type="predicted"/>
<evidence type="ECO:0008006" key="5">
    <source>
        <dbReference type="Google" id="ProtNLM"/>
    </source>
</evidence>
<evidence type="ECO:0000256" key="1">
    <source>
        <dbReference type="SAM" id="MobiDB-lite"/>
    </source>
</evidence>